<evidence type="ECO:0000256" key="2">
    <source>
        <dbReference type="ARBA" id="ARBA00022771"/>
    </source>
</evidence>
<dbReference type="SMART" id="SM00614">
    <property type="entry name" value="ZnF_BED"/>
    <property type="match status" value="1"/>
</dbReference>
<dbReference type="EMBL" id="JAHYIQ010000063">
    <property type="protein sequence ID" value="KAK1116715.1"/>
    <property type="molecule type" value="Genomic_DNA"/>
</dbReference>
<dbReference type="Proteomes" id="UP001177670">
    <property type="component" value="Unassembled WGS sequence"/>
</dbReference>
<dbReference type="InterPro" id="IPR003656">
    <property type="entry name" value="Znf_BED"/>
</dbReference>
<accession>A0AA40FD05</accession>
<keyword evidence="3" id="KW-0862">Zinc</keyword>
<keyword evidence="7" id="KW-1185">Reference proteome</keyword>
<feature type="domain" description="BED-type" evidence="5">
    <location>
        <begin position="55"/>
        <end position="106"/>
    </location>
</feature>
<evidence type="ECO:0000256" key="3">
    <source>
        <dbReference type="ARBA" id="ARBA00022833"/>
    </source>
</evidence>
<evidence type="ECO:0000313" key="6">
    <source>
        <dbReference type="EMBL" id="KAK1116715.1"/>
    </source>
</evidence>
<keyword evidence="1" id="KW-0479">Metal-binding</keyword>
<protein>
    <recommendedName>
        <fullName evidence="5">BED-type domain-containing protein</fullName>
    </recommendedName>
</protein>
<evidence type="ECO:0000256" key="4">
    <source>
        <dbReference type="PROSITE-ProRule" id="PRU00027"/>
    </source>
</evidence>
<dbReference type="GO" id="GO:0003677">
    <property type="term" value="F:DNA binding"/>
    <property type="evidence" value="ECO:0007669"/>
    <property type="project" value="InterPro"/>
</dbReference>
<sequence>MTHRMMLFSRLLSFHVHRSSVTKLSEKLMSHVGERGGDNPMRTNSEIVPLERVERKKSYVWQYFSKINKSKAKCSICNREFVVKYGNTSCLLRHLTSIHNENLNTSSMMEQPSHSNN</sequence>
<dbReference type="InterPro" id="IPR036236">
    <property type="entry name" value="Znf_C2H2_sf"/>
</dbReference>
<comment type="caution">
    <text evidence="6">The sequence shown here is derived from an EMBL/GenBank/DDBJ whole genome shotgun (WGS) entry which is preliminary data.</text>
</comment>
<evidence type="ECO:0000259" key="5">
    <source>
        <dbReference type="PROSITE" id="PS50808"/>
    </source>
</evidence>
<reference evidence="6" key="1">
    <citation type="submission" date="2021-10" db="EMBL/GenBank/DDBJ databases">
        <title>Melipona bicolor Genome sequencing and assembly.</title>
        <authorList>
            <person name="Araujo N.S."/>
            <person name="Arias M.C."/>
        </authorList>
    </citation>
    <scope>NUCLEOTIDE SEQUENCE</scope>
    <source>
        <strain evidence="6">USP_2M_L1-L4_2017</strain>
        <tissue evidence="6">Whole body</tissue>
    </source>
</reference>
<organism evidence="6 7">
    <name type="scientific">Melipona bicolor</name>
    <dbReference type="NCBI Taxonomy" id="60889"/>
    <lineage>
        <taxon>Eukaryota</taxon>
        <taxon>Metazoa</taxon>
        <taxon>Ecdysozoa</taxon>
        <taxon>Arthropoda</taxon>
        <taxon>Hexapoda</taxon>
        <taxon>Insecta</taxon>
        <taxon>Pterygota</taxon>
        <taxon>Neoptera</taxon>
        <taxon>Endopterygota</taxon>
        <taxon>Hymenoptera</taxon>
        <taxon>Apocrita</taxon>
        <taxon>Aculeata</taxon>
        <taxon>Apoidea</taxon>
        <taxon>Anthophila</taxon>
        <taxon>Apidae</taxon>
        <taxon>Melipona</taxon>
    </lineage>
</organism>
<dbReference type="Pfam" id="PF02892">
    <property type="entry name" value="zf-BED"/>
    <property type="match status" value="1"/>
</dbReference>
<evidence type="ECO:0000256" key="1">
    <source>
        <dbReference type="ARBA" id="ARBA00022723"/>
    </source>
</evidence>
<gene>
    <name evidence="6" type="ORF">K0M31_018108</name>
</gene>
<dbReference type="AlphaFoldDB" id="A0AA40FD05"/>
<dbReference type="GO" id="GO:0008270">
    <property type="term" value="F:zinc ion binding"/>
    <property type="evidence" value="ECO:0007669"/>
    <property type="project" value="UniProtKB-KW"/>
</dbReference>
<name>A0AA40FD05_9HYME</name>
<dbReference type="PROSITE" id="PS50808">
    <property type="entry name" value="ZF_BED"/>
    <property type="match status" value="1"/>
</dbReference>
<evidence type="ECO:0000313" key="7">
    <source>
        <dbReference type="Proteomes" id="UP001177670"/>
    </source>
</evidence>
<dbReference type="SUPFAM" id="SSF57667">
    <property type="entry name" value="beta-beta-alpha zinc fingers"/>
    <property type="match status" value="1"/>
</dbReference>
<keyword evidence="2 4" id="KW-0863">Zinc-finger</keyword>
<proteinExistence type="predicted"/>